<keyword evidence="1" id="KW-0808">Transferase</keyword>
<dbReference type="Gene3D" id="2.170.270.10">
    <property type="entry name" value="SET domain"/>
    <property type="match status" value="1"/>
</dbReference>
<dbReference type="GO" id="GO:0008168">
    <property type="term" value="F:methyltransferase activity"/>
    <property type="evidence" value="ECO:0007669"/>
    <property type="project" value="UniProtKB-KW"/>
</dbReference>
<reference evidence="1 2" key="1">
    <citation type="journal article" date="2020" name="Nat. Commun.">
        <title>Genome of Tripterygium wilfordii and identification of cytochrome P450 involved in triptolide biosynthesis.</title>
        <authorList>
            <person name="Tu L."/>
            <person name="Su P."/>
            <person name="Zhang Z."/>
            <person name="Gao L."/>
            <person name="Wang J."/>
            <person name="Hu T."/>
            <person name="Zhou J."/>
            <person name="Zhang Y."/>
            <person name="Zhao Y."/>
            <person name="Liu Y."/>
            <person name="Song Y."/>
            <person name="Tong Y."/>
            <person name="Lu Y."/>
            <person name="Yang J."/>
            <person name="Xu C."/>
            <person name="Jia M."/>
            <person name="Peters R.J."/>
            <person name="Huang L."/>
            <person name="Gao W."/>
        </authorList>
    </citation>
    <scope>NUCLEOTIDE SEQUENCE [LARGE SCALE GENOMIC DNA]</scope>
    <source>
        <strain evidence="2">cv. XIE 37</strain>
        <tissue evidence="1">Leaf</tissue>
    </source>
</reference>
<name>A0A7J7D6F0_TRIWF</name>
<gene>
    <name evidence="1" type="ORF">HS088_TW10G00912</name>
</gene>
<proteinExistence type="predicted"/>
<evidence type="ECO:0000313" key="1">
    <source>
        <dbReference type="EMBL" id="KAF5741904.1"/>
    </source>
</evidence>
<dbReference type="PANTHER" id="PTHR46655">
    <property type="entry name" value="HISTONE-LYSINE N-METHYLTRANSFERASE ATXR3"/>
    <property type="match status" value="1"/>
</dbReference>
<accession>A0A7J7D6F0</accession>
<keyword evidence="2" id="KW-1185">Reference proteome</keyword>
<dbReference type="Proteomes" id="UP000593562">
    <property type="component" value="Unassembled WGS sequence"/>
</dbReference>
<dbReference type="EMBL" id="JAAARO010000010">
    <property type="protein sequence ID" value="KAF5741904.1"/>
    <property type="molecule type" value="Genomic_DNA"/>
</dbReference>
<sequence length="98" mass="11331">MARTPRRINPGRSLMMPSVYPAWKWFEKQDGIQSLQKDNKDAPEFYNIYLERPKGDADGYDLVVVDAMHKANYASRICHSCRPNCEAKLFAFKFDAAK</sequence>
<dbReference type="AlphaFoldDB" id="A0A7J7D6F0"/>
<organism evidence="1 2">
    <name type="scientific">Tripterygium wilfordii</name>
    <name type="common">Thunder God vine</name>
    <dbReference type="NCBI Taxonomy" id="458696"/>
    <lineage>
        <taxon>Eukaryota</taxon>
        <taxon>Viridiplantae</taxon>
        <taxon>Streptophyta</taxon>
        <taxon>Embryophyta</taxon>
        <taxon>Tracheophyta</taxon>
        <taxon>Spermatophyta</taxon>
        <taxon>Magnoliopsida</taxon>
        <taxon>eudicotyledons</taxon>
        <taxon>Gunneridae</taxon>
        <taxon>Pentapetalae</taxon>
        <taxon>rosids</taxon>
        <taxon>fabids</taxon>
        <taxon>Celastrales</taxon>
        <taxon>Celastraceae</taxon>
        <taxon>Tripterygium</taxon>
    </lineage>
</organism>
<dbReference type="PANTHER" id="PTHR46655:SF1">
    <property type="entry name" value="HISTONE-LYSINE N-METHYLTRANSFERASE ATXR3"/>
    <property type="match status" value="1"/>
</dbReference>
<dbReference type="SUPFAM" id="SSF82199">
    <property type="entry name" value="SET domain"/>
    <property type="match status" value="1"/>
</dbReference>
<evidence type="ECO:0000313" key="2">
    <source>
        <dbReference type="Proteomes" id="UP000593562"/>
    </source>
</evidence>
<protein>
    <submittedName>
        <fullName evidence="1">Histone-lysine N-methyltransferase ATXR3</fullName>
    </submittedName>
</protein>
<dbReference type="InParanoid" id="A0A7J7D6F0"/>
<comment type="caution">
    <text evidence="1">The sequence shown here is derived from an EMBL/GenBank/DDBJ whole genome shotgun (WGS) entry which is preliminary data.</text>
</comment>
<keyword evidence="1" id="KW-0489">Methyltransferase</keyword>
<dbReference type="InterPro" id="IPR046341">
    <property type="entry name" value="SET_dom_sf"/>
</dbReference>
<dbReference type="GO" id="GO:0032259">
    <property type="term" value="P:methylation"/>
    <property type="evidence" value="ECO:0007669"/>
    <property type="project" value="UniProtKB-KW"/>
</dbReference>